<dbReference type="RefSeq" id="WP_056956331.1">
    <property type="nucleotide sequence ID" value="NZ_AZFJ01000036.1"/>
</dbReference>
<dbReference type="EMBL" id="AZFJ01000036">
    <property type="protein sequence ID" value="KRL86888.1"/>
    <property type="molecule type" value="Genomic_DNA"/>
</dbReference>
<sequence length="639" mass="72016">MKFFKQRNKTATIEPTPAPLVTVKTNPEVTRPAPATTAQAAVPSTNEPAPLQDDIPGRSIDNAQQLMSIIASISEQYNDARQQLQEQLFAARDRQLADLHQARSKLEGLRTKIDTETQKLTALERKTDHALKEQLTESIATTSNVEQAQKQQSVVVSTFKNQLSDLANQREHNEQDIKELEHKKAEIVTKLHDESDPLKLLSMAESYRKELEDIEQREKTLNVQKSRLEKDHEQTAADLTAEQDKLADIESELSHLAKKQSDIKRAITSNGQDRQTAIDQANETLADLKAQQRATQTAIENATNKLLTGAAQLVSWFGTTFRFSSLPMDADHRYIIDFDAFLPHHAEELNKVTHRLLASGADKVGVYSAYFDINFPHEIAEWAQDNGIEADQIELINPLYQIQSRGKATAIPVSLPSNIAQQNWSSDHKTLNATLKDNDWTLRIHYRTAKNEHIAQIDYLRDGKLSKQSYFNDAGILSANAIFNQAGELATEEYYGHDGMIAIVVSYNRGTQNGVELYDESGILINNFADTNDLITWWMQHHYPTESYLIGRLDDKKYRNLVTKQQLHGVPFINAKTLEDSELVGLLSNNDTHLYVASDHRVTEDLMRVANHDIAIMQINDVFLPPKITAPQNLTGSVE</sequence>
<gene>
    <name evidence="3" type="ORF">FC50_GL000078</name>
</gene>
<proteinExistence type="predicted"/>
<evidence type="ECO:0000256" key="1">
    <source>
        <dbReference type="SAM" id="Coils"/>
    </source>
</evidence>
<dbReference type="OrthoDB" id="2267557at2"/>
<organism evidence="3 4">
    <name type="scientific">Lacticaseibacillus pantheris DSM 15945 = JCM 12539 = NBRC 106106</name>
    <dbReference type="NCBI Taxonomy" id="1423783"/>
    <lineage>
        <taxon>Bacteria</taxon>
        <taxon>Bacillati</taxon>
        <taxon>Bacillota</taxon>
        <taxon>Bacilli</taxon>
        <taxon>Lactobacillales</taxon>
        <taxon>Lactobacillaceae</taxon>
        <taxon>Lacticaseibacillus</taxon>
    </lineage>
</organism>
<accession>A0A0R1U6J4</accession>
<protein>
    <submittedName>
        <fullName evidence="3">Uncharacterized protein</fullName>
    </submittedName>
</protein>
<feature type="region of interest" description="Disordered" evidence="2">
    <location>
        <begin position="33"/>
        <end position="53"/>
    </location>
</feature>
<evidence type="ECO:0000256" key="2">
    <source>
        <dbReference type="SAM" id="MobiDB-lite"/>
    </source>
</evidence>
<evidence type="ECO:0000313" key="3">
    <source>
        <dbReference type="EMBL" id="KRL86888.1"/>
    </source>
</evidence>
<reference evidence="3 4" key="1">
    <citation type="journal article" date="2015" name="Genome Announc.">
        <title>Expanding the biotechnology potential of lactobacilli through comparative genomics of 213 strains and associated genera.</title>
        <authorList>
            <person name="Sun Z."/>
            <person name="Harris H.M."/>
            <person name="McCann A."/>
            <person name="Guo C."/>
            <person name="Argimon S."/>
            <person name="Zhang W."/>
            <person name="Yang X."/>
            <person name="Jeffery I.B."/>
            <person name="Cooney J.C."/>
            <person name="Kagawa T.F."/>
            <person name="Liu W."/>
            <person name="Song Y."/>
            <person name="Salvetti E."/>
            <person name="Wrobel A."/>
            <person name="Rasinkangas P."/>
            <person name="Parkhill J."/>
            <person name="Rea M.C."/>
            <person name="O'Sullivan O."/>
            <person name="Ritari J."/>
            <person name="Douillard F.P."/>
            <person name="Paul Ross R."/>
            <person name="Yang R."/>
            <person name="Briner A.E."/>
            <person name="Felis G.E."/>
            <person name="de Vos W.M."/>
            <person name="Barrangou R."/>
            <person name="Klaenhammer T.R."/>
            <person name="Caufield P.W."/>
            <person name="Cui Y."/>
            <person name="Zhang H."/>
            <person name="O'Toole P.W."/>
        </authorList>
    </citation>
    <scope>NUCLEOTIDE SEQUENCE [LARGE SCALE GENOMIC DNA]</scope>
    <source>
        <strain evidence="3 4">DSM 15945</strain>
    </source>
</reference>
<feature type="coiled-coil region" evidence="1">
    <location>
        <begin position="63"/>
        <end position="126"/>
    </location>
</feature>
<comment type="caution">
    <text evidence="3">The sequence shown here is derived from an EMBL/GenBank/DDBJ whole genome shotgun (WGS) entry which is preliminary data.</text>
</comment>
<name>A0A0R1U6J4_9LACO</name>
<feature type="compositionally biased region" description="Low complexity" evidence="2">
    <location>
        <begin position="33"/>
        <end position="43"/>
    </location>
</feature>
<keyword evidence="4" id="KW-1185">Reference proteome</keyword>
<keyword evidence="1" id="KW-0175">Coiled coil</keyword>
<dbReference type="STRING" id="1423783.FC50_GL000078"/>
<dbReference type="PATRIC" id="fig|1423783.4.peg.86"/>
<dbReference type="Proteomes" id="UP000051922">
    <property type="component" value="Unassembled WGS sequence"/>
</dbReference>
<feature type="coiled-coil region" evidence="1">
    <location>
        <begin position="163"/>
        <end position="305"/>
    </location>
</feature>
<dbReference type="AlphaFoldDB" id="A0A0R1U6J4"/>
<evidence type="ECO:0000313" key="4">
    <source>
        <dbReference type="Proteomes" id="UP000051922"/>
    </source>
</evidence>